<dbReference type="Gene3D" id="2.60.40.10">
    <property type="entry name" value="Immunoglobulins"/>
    <property type="match status" value="2"/>
</dbReference>
<name>A0A1M7GC28_9FLAO</name>
<dbReference type="NCBIfam" id="TIGR01451">
    <property type="entry name" value="B_ant_repeat"/>
    <property type="match status" value="2"/>
</dbReference>
<proteinExistence type="predicted"/>
<dbReference type="EMBL" id="FRBT01000004">
    <property type="protein sequence ID" value="SHM13944.1"/>
    <property type="molecule type" value="Genomic_DNA"/>
</dbReference>
<dbReference type="Pfam" id="PF01345">
    <property type="entry name" value="DUF11"/>
    <property type="match status" value="1"/>
</dbReference>
<dbReference type="InterPro" id="IPR055354">
    <property type="entry name" value="DUF7507"/>
</dbReference>
<dbReference type="Pfam" id="PF13585">
    <property type="entry name" value="CHU_C"/>
    <property type="match status" value="1"/>
</dbReference>
<evidence type="ECO:0000259" key="3">
    <source>
        <dbReference type="Pfam" id="PF24346"/>
    </source>
</evidence>
<evidence type="ECO:0000313" key="4">
    <source>
        <dbReference type="EMBL" id="SHM13944.1"/>
    </source>
</evidence>
<dbReference type="Pfam" id="PF24346">
    <property type="entry name" value="DUF7507"/>
    <property type="match status" value="1"/>
</dbReference>
<dbReference type="STRING" id="946677.SAMN05444484_104156"/>
<dbReference type="PANTHER" id="PTHR45739">
    <property type="entry name" value="MATRIX PROTEIN, PUTATIVE-RELATED"/>
    <property type="match status" value="1"/>
</dbReference>
<evidence type="ECO:0000313" key="5">
    <source>
        <dbReference type="Proteomes" id="UP000184028"/>
    </source>
</evidence>
<dbReference type="Proteomes" id="UP000184028">
    <property type="component" value="Unassembled WGS sequence"/>
</dbReference>
<evidence type="ECO:0000259" key="2">
    <source>
        <dbReference type="Pfam" id="PF01345"/>
    </source>
</evidence>
<dbReference type="GO" id="GO:0009653">
    <property type="term" value="P:anatomical structure morphogenesis"/>
    <property type="evidence" value="ECO:0007669"/>
    <property type="project" value="TreeGrafter"/>
</dbReference>
<dbReference type="InterPro" id="IPR013783">
    <property type="entry name" value="Ig-like_fold"/>
</dbReference>
<gene>
    <name evidence="4" type="ORF">SAMN05444484_104156</name>
</gene>
<dbReference type="InterPro" id="IPR051561">
    <property type="entry name" value="FRAS1_ECM"/>
</dbReference>
<sequence length="2096" mass="211036">MGNFTYLKKLMTNKKWPGRIFLVCFILLLCTNESFAQKDGALRVSTSNTVLNRYTRVTTDVLAGTNTVTVTNIAELNRDGIAYLPSGYVTNTGVFANNALSTGDLIMLYQAQGAITNVTNTMNYGAVTNYNGAGSYELAYVKSVSGNVITLNCNTRLSYYAARYVQVIRIPQYTTLTVDAGRSVVAIPWGAPTFGSADPSDLALRRGGFVGVLANSIVNNGSINANEAGFRGGTIENNTSAAGATFYTDFRTTDPALSAEKGESIAGYRTDYDVTGGRYGRGAAANGGGGGNAHNAGGGGGANGGIAANWFRGAGVMNDFGSCVAPGAWALDPNYKANGNALTNSSGGGSGGYTYSSANLDACTVGPSYPKDFISTGVPAADVLNATWGGDDRDAMGGLGGRPLSSTGMQSQIFFGGGGGAGDRNNNANADGGDGGGIVFLVVTNNISGTGAIQANGQNGFNTVAGHNDAPGGGGGGGTVLIQATSLANTINANGGNGGNQLITGAEAEGPGGGGGGGVISVKATTDTSTKTIIGGVNGTTSSTSVTEFKANGATSGNVGSIVAIAVNLNSSVCQTDLQVGKVVDNANPNVGDNVVFTITAKNNGSNAATGVTVTDALPAGYTFVSASTLSGTWTAPTWTIGNLANAATAILTITAKVNATGPYLNTATITSDLYDPTSGNDSSSVTPTVNIPPTANNVTNASIASTAGATTISTLSATDTDGTIASYTVVSLPTHGTLALGGVAVTAGQVLTPTQAANLTYAPSGTFTGNDTFTFTATDNSGAVDATPATFTIPVGNNPPTANNVTNASIASTAGATTITTLSATDTDGTIASYTVVSLPTHGTLALGGVAVTAGQVLTPTQAANLTYAPSGTFTGNDTFTFTATDNSGAVDATPATFTIPVGNNPPTANNVTNASIASTAGATTISTLSATDTDGTIASYTVVSLPAHGTLALGGVAVTAGQVLTPTQAANLTYAPSGTFTGNDTFTFTATDNSGAVDATPATFTIPVGNNPPTANNVTNASIASTAGATTISTLSATDTDGTIASYTVVSLPTHGTLALGGVAVTAGQVLTPTQAANLTYAPSGTFTGNDTFTFTATDNSGAVDATPATFTIPVGNNPPTANNVTNGATIASTAGATTISTLSATDTDGTIASYTVVSLATHGTLALGGVAVTAGQVLTPTQAASLTYTPSGTFTGNDTFTFTATDNSGAVDATPATFTIPVGNNPPTANTVTNASIASTAGATTISTLSATDTDGTIASYTVVSLPAHGTLALGGVAVTAGQVLTPTQAANLTYTPSGTFTGNDTFTFTATDNNGAVDATPATFTIPVGNNPPTANNVTNGATIASTAGATTISTLSATDTDGTIASYTVVSLPAHGTLALGGVAVTAGQVLTPTQAASLTYAPSGTFTGNDTFTFTATDNNGAVDASPATFTIPVGNNPPTADDQNSNVVIASTAGATSIKPLTGSDTDGTVVSYTVVSLPSHGTLALGGVAVTAGQVLTPTQAANLTYDPSGAFSGNDTFTFTVTDNNGAVSTPALVNIPVGKSIVNAVSDPITSVVGVDKIVKVINVLDNDTLNNNPVVLSDVNLSVITPDPKGVLTLKPDGTVELVPSAPAGTYTLTYEICEKANPQNCSPATVSVTVVAPTMTVTASSYCSNNTPYVSYNVVADNFVPTGLLTINWIDSANNVVATQTNMPLSGNVLWPGATVDGNNKPTDWPGWVLVNGQWIQGNDGFELTRPAVTMQFTLNPTKSVVVNYPSVISGCNAMPTFGIQAGNEDDVTLADGLNGSLEVVNVLDNDKLNGVPVKPEDVILKGLDVPKGMTLNADGTIDVAPGTAGGNYTVTYQICELANSSNCSTATVKIFVEVPAIAIVKTVVLNDKNANGYAEAGETLTYSFTITNTGNTDLQNIKVSDPLPGIVMSGGPISLAAGQSDSYSITGIYTLTQADVNFGSISNQATVSGVTKSGIKVSDKSDSDNLDGDKPTILELSGCVIKIFNAVSVNGDNKNERFYIQGLECYPDNTVQIYNRWGVLVFERDHYNNNDIAFRGISEGRVTIKDSNGLPEGTYYYIIKYKDQQSNPHQEAGYLYLTK</sequence>
<feature type="domain" description="DUF7507" evidence="3">
    <location>
        <begin position="1872"/>
        <end position="1976"/>
    </location>
</feature>
<evidence type="ECO:0000256" key="1">
    <source>
        <dbReference type="SAM" id="SignalP"/>
    </source>
</evidence>
<dbReference type="InterPro" id="IPR047589">
    <property type="entry name" value="DUF11_rpt"/>
</dbReference>
<accession>A0A1M7GC28</accession>
<protein>
    <submittedName>
        <fullName evidence="4">Gliding motility-associated C-terminal domain-containing protein</fullName>
    </submittedName>
</protein>
<keyword evidence="5" id="KW-1185">Reference proteome</keyword>
<dbReference type="InterPro" id="IPR001434">
    <property type="entry name" value="OmcB-like_DUF11"/>
</dbReference>
<organism evidence="4 5">
    <name type="scientific">Flavobacterium chilense</name>
    <dbReference type="NCBI Taxonomy" id="946677"/>
    <lineage>
        <taxon>Bacteria</taxon>
        <taxon>Pseudomonadati</taxon>
        <taxon>Bacteroidota</taxon>
        <taxon>Flavobacteriia</taxon>
        <taxon>Flavobacteriales</taxon>
        <taxon>Flavobacteriaceae</taxon>
        <taxon>Flavobacterium</taxon>
    </lineage>
</organism>
<feature type="signal peptide" evidence="1">
    <location>
        <begin position="1"/>
        <end position="36"/>
    </location>
</feature>
<dbReference type="Gene3D" id="2.60.40.2810">
    <property type="match status" value="2"/>
</dbReference>
<keyword evidence="1" id="KW-0732">Signal</keyword>
<dbReference type="Pfam" id="PF17963">
    <property type="entry name" value="Big_9"/>
    <property type="match status" value="8"/>
</dbReference>
<reference evidence="5" key="1">
    <citation type="submission" date="2016-11" db="EMBL/GenBank/DDBJ databases">
        <authorList>
            <person name="Varghese N."/>
            <person name="Submissions S."/>
        </authorList>
    </citation>
    <scope>NUCLEOTIDE SEQUENCE [LARGE SCALE GENOMIC DNA]</scope>
    <source>
        <strain evidence="5">DSM 24724</strain>
    </source>
</reference>
<dbReference type="PANTHER" id="PTHR45739:SF12">
    <property type="entry name" value="CHONDROITIN SULFATE PROTEOGLYCAN 4-LIKE ISOFORM X2"/>
    <property type="match status" value="1"/>
</dbReference>
<feature type="domain" description="DUF11" evidence="2">
    <location>
        <begin position="577"/>
        <end position="687"/>
    </location>
</feature>
<feature type="chain" id="PRO_5009926107" evidence="1">
    <location>
        <begin position="37"/>
        <end position="2096"/>
    </location>
</feature>